<keyword evidence="4" id="KW-0472">Membrane</keyword>
<gene>
    <name evidence="6" type="ORF">CVIRNUC_001137</name>
</gene>
<keyword evidence="3" id="KW-1133">Transmembrane helix</keyword>
<feature type="region of interest" description="Disordered" evidence="5">
    <location>
        <begin position="458"/>
        <end position="480"/>
    </location>
</feature>
<feature type="region of interest" description="Disordered" evidence="5">
    <location>
        <begin position="290"/>
        <end position="312"/>
    </location>
</feature>
<dbReference type="GO" id="GO:0016020">
    <property type="term" value="C:membrane"/>
    <property type="evidence" value="ECO:0007669"/>
    <property type="project" value="UniProtKB-SubCell"/>
</dbReference>
<proteinExistence type="predicted"/>
<dbReference type="EMBL" id="CAUYUE010000002">
    <property type="protein sequence ID" value="CAK0739108.1"/>
    <property type="molecule type" value="Genomic_DNA"/>
</dbReference>
<name>A0AAV1HUJ3_9CHLO</name>
<dbReference type="GO" id="GO:0046513">
    <property type="term" value="P:ceramide biosynthetic process"/>
    <property type="evidence" value="ECO:0007669"/>
    <property type="project" value="TreeGrafter"/>
</dbReference>
<dbReference type="GO" id="GO:0050290">
    <property type="term" value="F:sphingomyelin phosphodiesterase D activity"/>
    <property type="evidence" value="ECO:0007669"/>
    <property type="project" value="InterPro"/>
</dbReference>
<accession>A0AAV1HUJ3</accession>
<feature type="compositionally biased region" description="Low complexity" evidence="5">
    <location>
        <begin position="464"/>
        <end position="474"/>
    </location>
</feature>
<comment type="caution">
    <text evidence="6">The sequence shown here is derived from an EMBL/GenBank/DDBJ whole genome shotgun (WGS) entry which is preliminary data.</text>
</comment>
<evidence type="ECO:0000256" key="2">
    <source>
        <dbReference type="ARBA" id="ARBA00022692"/>
    </source>
</evidence>
<dbReference type="PANTHER" id="PTHR12988">
    <property type="entry name" value="SPHINGOMYELIN PHOSPHODIESTERASE 4"/>
    <property type="match status" value="1"/>
</dbReference>
<sequence length="851" mass="92732">MSDRRHVSFSSLVASLESGKLSVQKACQEIEACLLTNRDNHRGFFEQCFAHILKHIFGYDGSTWLDQAAQGMPESDVHALERLLSPSGALFKALLSADADGLINFIFPLERLPIRTQLLLRSAPGRAEMERWPQYKGRIVLDGQGNPHIHLSVLTYFLFWTAFYVLRGSHASHTAEATRPVRTLSLTPNFGSVKKKLRVSRAGNTVEGHPYLRLLRAYLEALLPRDGSEDPLPAHSSGDARKAPGASRQMSRQLSSLPGPAMQLHGRAAQGQLLLSTFMEFWLSDENCPLPSSGERSAPDTPKKAGDSWQEFNDSWNGLFGGPQTSLRAVAYEPPSEEVTEALIVLARYVTTSEHPGSKEHPFRPAQVLPWLPMPPAQPALTSWSSAASCAPATLGPAGGPPVQAVGKSLYRQLHRALSQWPERRALTPIVRLWCAYMAPWWPPYDTSADMKHPFLAAPSSAAQQQQQHQGQVQRPGSMRRQLSHMGELVHSALGDAHTSTQADAPAGRFSLELWRTHVLANLPMYSMLLPLYLTLARSRVSSRCEETLVDLRRVLAIFAAAPELCQLIKDVEADYERFLQHPGRRPKGPYAEVLPFLAEQAQDWESCATATSAGSSSPAGMPHLRMFSGDADGAAYKAREVLLAATGACSSSLLAQVKELALQVLPVALVAASAEPASAAEEALPALETHQALKMGNVLALGYSGPPMRRPVASNEVRWLARALVRASDAANAALGLDQPPAQAEQQRGDALQQAKAYLRRRGGVNLRNPWGVCLAELPTLCCAPLLLALLWLMWKFLALAWAVITLPLEDGGPPSGFSEGAQTHSNMQAFQEGHFSAALDPQQSSSAHL</sequence>
<dbReference type="PANTHER" id="PTHR12988:SF6">
    <property type="entry name" value="SPHINGOMYELIN PHOSPHODIESTERASE 4"/>
    <property type="match status" value="1"/>
</dbReference>
<evidence type="ECO:0000256" key="3">
    <source>
        <dbReference type="ARBA" id="ARBA00022989"/>
    </source>
</evidence>
<feature type="region of interest" description="Disordered" evidence="5">
    <location>
        <begin position="228"/>
        <end position="262"/>
    </location>
</feature>
<keyword evidence="7" id="KW-1185">Reference proteome</keyword>
<evidence type="ECO:0000313" key="7">
    <source>
        <dbReference type="Proteomes" id="UP001314263"/>
    </source>
</evidence>
<dbReference type="GO" id="GO:0006685">
    <property type="term" value="P:sphingomyelin catabolic process"/>
    <property type="evidence" value="ECO:0007669"/>
    <property type="project" value="TreeGrafter"/>
</dbReference>
<dbReference type="InterPro" id="IPR024129">
    <property type="entry name" value="Sphingomy_SMPD4"/>
</dbReference>
<evidence type="ECO:0000313" key="6">
    <source>
        <dbReference type="EMBL" id="CAK0739108.1"/>
    </source>
</evidence>
<protein>
    <recommendedName>
        <fullName evidence="8">Sphingomyelin phosphodiesterase 4</fullName>
    </recommendedName>
</protein>
<evidence type="ECO:0000256" key="1">
    <source>
        <dbReference type="ARBA" id="ARBA00004167"/>
    </source>
</evidence>
<reference evidence="6 7" key="1">
    <citation type="submission" date="2023-10" db="EMBL/GenBank/DDBJ databases">
        <authorList>
            <person name="Maclean D."/>
            <person name="Macfadyen A."/>
        </authorList>
    </citation>
    <scope>NUCLEOTIDE SEQUENCE [LARGE SCALE GENOMIC DNA]</scope>
</reference>
<organism evidence="6 7">
    <name type="scientific">Coccomyxa viridis</name>
    <dbReference type="NCBI Taxonomy" id="1274662"/>
    <lineage>
        <taxon>Eukaryota</taxon>
        <taxon>Viridiplantae</taxon>
        <taxon>Chlorophyta</taxon>
        <taxon>core chlorophytes</taxon>
        <taxon>Trebouxiophyceae</taxon>
        <taxon>Trebouxiophyceae incertae sedis</taxon>
        <taxon>Coccomyxaceae</taxon>
        <taxon>Coccomyxa</taxon>
    </lineage>
</organism>
<dbReference type="Proteomes" id="UP001314263">
    <property type="component" value="Unassembled WGS sequence"/>
</dbReference>
<comment type="subcellular location">
    <subcellularLocation>
        <location evidence="1">Membrane</location>
        <topology evidence="1">Single-pass membrane protein</topology>
    </subcellularLocation>
</comment>
<evidence type="ECO:0000256" key="5">
    <source>
        <dbReference type="SAM" id="MobiDB-lite"/>
    </source>
</evidence>
<evidence type="ECO:0008006" key="8">
    <source>
        <dbReference type="Google" id="ProtNLM"/>
    </source>
</evidence>
<dbReference type="AlphaFoldDB" id="A0AAV1HUJ3"/>
<dbReference type="GO" id="GO:0046475">
    <property type="term" value="P:glycerophospholipid catabolic process"/>
    <property type="evidence" value="ECO:0007669"/>
    <property type="project" value="TreeGrafter"/>
</dbReference>
<keyword evidence="2" id="KW-0812">Transmembrane</keyword>
<feature type="compositionally biased region" description="Basic and acidic residues" evidence="5">
    <location>
        <begin position="297"/>
        <end position="306"/>
    </location>
</feature>
<evidence type="ECO:0000256" key="4">
    <source>
        <dbReference type="ARBA" id="ARBA00023136"/>
    </source>
</evidence>